<dbReference type="Proteomes" id="UP000550707">
    <property type="component" value="Unassembled WGS sequence"/>
</dbReference>
<comment type="caution">
    <text evidence="1">The sequence shown here is derived from an EMBL/GenBank/DDBJ whole genome shotgun (WGS) entry which is preliminary data.</text>
</comment>
<gene>
    <name evidence="1" type="ORF">HJG59_010537</name>
</gene>
<evidence type="ECO:0000313" key="1">
    <source>
        <dbReference type="EMBL" id="KAF6480671.1"/>
    </source>
</evidence>
<proteinExistence type="predicted"/>
<reference evidence="1 2" key="1">
    <citation type="journal article" date="2020" name="Nature">
        <title>Six reference-quality genomes reveal evolution of bat adaptations.</title>
        <authorList>
            <person name="Jebb D."/>
            <person name="Huang Z."/>
            <person name="Pippel M."/>
            <person name="Hughes G.M."/>
            <person name="Lavrichenko K."/>
            <person name="Devanna P."/>
            <person name="Winkler S."/>
            <person name="Jermiin L.S."/>
            <person name="Skirmuntt E.C."/>
            <person name="Katzourakis A."/>
            <person name="Burkitt-Gray L."/>
            <person name="Ray D.A."/>
            <person name="Sullivan K.A.M."/>
            <person name="Roscito J.G."/>
            <person name="Kirilenko B.M."/>
            <person name="Davalos L.M."/>
            <person name="Corthals A.P."/>
            <person name="Power M.L."/>
            <person name="Jones G."/>
            <person name="Ransome R.D."/>
            <person name="Dechmann D.K.N."/>
            <person name="Locatelli A.G."/>
            <person name="Puechmaille S.J."/>
            <person name="Fedrigo O."/>
            <person name="Jarvis E.D."/>
            <person name="Hiller M."/>
            <person name="Vernes S.C."/>
            <person name="Myers E.W."/>
            <person name="Teeling E.C."/>
        </authorList>
    </citation>
    <scope>NUCLEOTIDE SEQUENCE [LARGE SCALE GENOMIC DNA]</scope>
    <source>
        <strain evidence="1">MMolMol1</strain>
        <tissue evidence="1">Muscle</tissue>
    </source>
</reference>
<dbReference type="InParanoid" id="A0A7J8I8N0"/>
<organism evidence="1 2">
    <name type="scientific">Molossus molossus</name>
    <name type="common">Pallas' mastiff bat</name>
    <name type="synonym">Vespertilio molossus</name>
    <dbReference type="NCBI Taxonomy" id="27622"/>
    <lineage>
        <taxon>Eukaryota</taxon>
        <taxon>Metazoa</taxon>
        <taxon>Chordata</taxon>
        <taxon>Craniata</taxon>
        <taxon>Vertebrata</taxon>
        <taxon>Euteleostomi</taxon>
        <taxon>Mammalia</taxon>
        <taxon>Eutheria</taxon>
        <taxon>Laurasiatheria</taxon>
        <taxon>Chiroptera</taxon>
        <taxon>Yangochiroptera</taxon>
        <taxon>Molossidae</taxon>
        <taxon>Molossus</taxon>
    </lineage>
</organism>
<sequence length="255" mass="27802">MSSLRWTLSPVVAQGRGRLNPGRKVFTEILVPRLFSGLNQMLVLIRNSSSGQRVGGRGSEWKYLDFSLLASQTGVLTTTLPKISSHLICVPPPASPPLSGGVHEHASSSPTPSVSAGPSRALECLLFTPRPAAVGSHHSALFSFPSAALFPGTDVECLGMSTRIYCLHCFLCMTLYAVSMLKKKTEKKKNHSAKPIYMSWTKIIECILSVRLGNTSLPLCAFGLCVAVFCQHEILSPLEDFRGGRAISPRLWRRH</sequence>
<dbReference type="AlphaFoldDB" id="A0A7J8I8N0"/>
<accession>A0A7J8I8N0</accession>
<name>A0A7J8I8N0_MOLMO</name>
<dbReference type="EMBL" id="JACASF010000004">
    <property type="protein sequence ID" value="KAF6480671.1"/>
    <property type="molecule type" value="Genomic_DNA"/>
</dbReference>
<evidence type="ECO:0000313" key="2">
    <source>
        <dbReference type="Proteomes" id="UP000550707"/>
    </source>
</evidence>
<keyword evidence="2" id="KW-1185">Reference proteome</keyword>
<protein>
    <submittedName>
        <fullName evidence="1">Uncharacterized protein</fullName>
    </submittedName>
</protein>